<protein>
    <submittedName>
        <fullName evidence="2">Callose synthase 3</fullName>
    </submittedName>
</protein>
<evidence type="ECO:0000313" key="2">
    <source>
        <dbReference type="EMBL" id="OAY73987.1"/>
    </source>
</evidence>
<proteinExistence type="predicted"/>
<dbReference type="PANTHER" id="PTHR12741:SF48">
    <property type="entry name" value="1,3-BETA-GLUCAN SYNTHASE COMPONENT FKS1-RELATED"/>
    <property type="match status" value="1"/>
</dbReference>
<organism evidence="2 3">
    <name type="scientific">Ananas comosus</name>
    <name type="common">Pineapple</name>
    <name type="synonym">Ananas ananas</name>
    <dbReference type="NCBI Taxonomy" id="4615"/>
    <lineage>
        <taxon>Eukaryota</taxon>
        <taxon>Viridiplantae</taxon>
        <taxon>Streptophyta</taxon>
        <taxon>Embryophyta</taxon>
        <taxon>Tracheophyta</taxon>
        <taxon>Spermatophyta</taxon>
        <taxon>Magnoliopsida</taxon>
        <taxon>Liliopsida</taxon>
        <taxon>Poales</taxon>
        <taxon>Bromeliaceae</taxon>
        <taxon>Bromelioideae</taxon>
        <taxon>Ananas</taxon>
    </lineage>
</organism>
<dbReference type="GO" id="GO:0005886">
    <property type="term" value="C:plasma membrane"/>
    <property type="evidence" value="ECO:0007669"/>
    <property type="project" value="TreeGrafter"/>
</dbReference>
<sequence>VKRLDLLLTVKESAMDVPTNLEARRHEWTNFLERVGCKSGGRLRGSDELEEELRLWASYRGQTLTRTVRGMMYYRKALELQSIPGHAKDEDLMEGYKAAELMSEEHSKLERSLWTQCQAYGIHKRSGDHHAQDILKLTTTYPSLRVAYIDELKNWER</sequence>
<comment type="caution">
    <text evidence="2">The sequence shown here is derived from an EMBL/GenBank/DDBJ whole genome shotgun (WGS) entry which is preliminary data.</text>
</comment>
<reference evidence="2 3" key="1">
    <citation type="journal article" date="2016" name="DNA Res.">
        <title>The draft genome of MD-2 pineapple using hybrid error correction of long reads.</title>
        <authorList>
            <person name="Redwan R.M."/>
            <person name="Saidin A."/>
            <person name="Kumar S.V."/>
        </authorList>
    </citation>
    <scope>NUCLEOTIDE SEQUENCE [LARGE SCALE GENOMIC DNA]</scope>
    <source>
        <strain evidence="3">cv. MD2</strain>
        <tissue evidence="2">Leaf</tissue>
    </source>
</reference>
<dbReference type="STRING" id="4615.A0A199VA49"/>
<feature type="non-terminal residue" evidence="2">
    <location>
        <position position="1"/>
    </location>
</feature>
<evidence type="ECO:0000313" key="3">
    <source>
        <dbReference type="Proteomes" id="UP000092600"/>
    </source>
</evidence>
<dbReference type="Proteomes" id="UP000092600">
    <property type="component" value="Unassembled WGS sequence"/>
</dbReference>
<dbReference type="AlphaFoldDB" id="A0A199VA49"/>
<feature type="domain" description="Glycosyl transferase 48" evidence="1">
    <location>
        <begin position="44"/>
        <end position="153"/>
    </location>
</feature>
<dbReference type="GO" id="GO:0003843">
    <property type="term" value="F:1,3-beta-D-glucan synthase activity"/>
    <property type="evidence" value="ECO:0007669"/>
    <property type="project" value="InterPro"/>
</dbReference>
<dbReference type="PANTHER" id="PTHR12741">
    <property type="entry name" value="LYST-INTERACTING PROTEIN LIP5 DOPAMINE RESPONSIVE PROTEIN DRG-1"/>
    <property type="match status" value="1"/>
</dbReference>
<accession>A0A199VA49</accession>
<dbReference type="EMBL" id="LSRQ01002553">
    <property type="protein sequence ID" value="OAY73987.1"/>
    <property type="molecule type" value="Genomic_DNA"/>
</dbReference>
<dbReference type="GO" id="GO:0000148">
    <property type="term" value="C:1,3-beta-D-glucan synthase complex"/>
    <property type="evidence" value="ECO:0007669"/>
    <property type="project" value="InterPro"/>
</dbReference>
<gene>
    <name evidence="2" type="ORF">ACMD2_18617</name>
</gene>
<dbReference type="InterPro" id="IPR003440">
    <property type="entry name" value="Glyco_trans_48_dom"/>
</dbReference>
<dbReference type="GO" id="GO:0006075">
    <property type="term" value="P:(1-&gt;3)-beta-D-glucan biosynthetic process"/>
    <property type="evidence" value="ECO:0007669"/>
    <property type="project" value="InterPro"/>
</dbReference>
<dbReference type="Pfam" id="PF02364">
    <property type="entry name" value="Glucan_synthase"/>
    <property type="match status" value="1"/>
</dbReference>
<evidence type="ECO:0000259" key="1">
    <source>
        <dbReference type="Pfam" id="PF02364"/>
    </source>
</evidence>
<name>A0A199VA49_ANACO</name>